<organism evidence="5 6">
    <name type="scientific">Pararge aegeria aegeria</name>
    <dbReference type="NCBI Taxonomy" id="348720"/>
    <lineage>
        <taxon>Eukaryota</taxon>
        <taxon>Metazoa</taxon>
        <taxon>Ecdysozoa</taxon>
        <taxon>Arthropoda</taxon>
        <taxon>Hexapoda</taxon>
        <taxon>Insecta</taxon>
        <taxon>Pterygota</taxon>
        <taxon>Neoptera</taxon>
        <taxon>Endopterygota</taxon>
        <taxon>Lepidoptera</taxon>
        <taxon>Glossata</taxon>
        <taxon>Ditrysia</taxon>
        <taxon>Papilionoidea</taxon>
        <taxon>Nymphalidae</taxon>
        <taxon>Satyrinae</taxon>
        <taxon>Satyrini</taxon>
        <taxon>Parargina</taxon>
        <taxon>Pararge</taxon>
    </lineage>
</organism>
<gene>
    <name evidence="5" type="primary">jg27419</name>
    <name evidence="5" type="ORF">PAEG_LOCUS9677</name>
</gene>
<keyword evidence="2 4" id="KW-0732">Signal</keyword>
<feature type="chain" id="PRO_5035872113" evidence="4">
    <location>
        <begin position="17"/>
        <end position="102"/>
    </location>
</feature>
<dbReference type="AlphaFoldDB" id="A0A8S4R615"/>
<dbReference type="PRINTS" id="PR00947">
    <property type="entry name" value="CUTICLE"/>
</dbReference>
<feature type="signal peptide" evidence="4">
    <location>
        <begin position="1"/>
        <end position="16"/>
    </location>
</feature>
<dbReference type="PANTHER" id="PTHR10380:SF218">
    <property type="entry name" value="ADULT CUTICLE PROTEIN 65AA-RELATED"/>
    <property type="match status" value="1"/>
</dbReference>
<dbReference type="PROSITE" id="PS51155">
    <property type="entry name" value="CHIT_BIND_RR_2"/>
    <property type="match status" value="1"/>
</dbReference>
<evidence type="ECO:0000256" key="2">
    <source>
        <dbReference type="ARBA" id="ARBA00022729"/>
    </source>
</evidence>
<dbReference type="GO" id="GO:0062129">
    <property type="term" value="C:chitin-based extracellular matrix"/>
    <property type="evidence" value="ECO:0007669"/>
    <property type="project" value="TreeGrafter"/>
</dbReference>
<protein>
    <submittedName>
        <fullName evidence="5">Jg27419 protein</fullName>
    </submittedName>
</protein>
<name>A0A8S4R615_9NEOP</name>
<evidence type="ECO:0000256" key="4">
    <source>
        <dbReference type="SAM" id="SignalP"/>
    </source>
</evidence>
<sequence>MKSIIAFALCLAVVSALPTGDVDAEILTYENDNIGIGNYRYSFETSDGKKVSETSVVKNVGQENQAQEVAGSFSYYENGQLYSVNYVADENGFRAVGDHIPK</sequence>
<comment type="caution">
    <text evidence="5">The sequence shown here is derived from an EMBL/GenBank/DDBJ whole genome shotgun (WGS) entry which is preliminary data.</text>
</comment>
<accession>A0A8S4R615</accession>
<dbReference type="InterPro" id="IPR050468">
    <property type="entry name" value="Cuticle_Struct_Prot"/>
</dbReference>
<dbReference type="EMBL" id="CAKXAJ010024808">
    <property type="protein sequence ID" value="CAH2230466.1"/>
    <property type="molecule type" value="Genomic_DNA"/>
</dbReference>
<dbReference type="InterPro" id="IPR000618">
    <property type="entry name" value="Insect_cuticle"/>
</dbReference>
<dbReference type="PANTHER" id="PTHR10380">
    <property type="entry name" value="CUTICLE PROTEIN"/>
    <property type="match status" value="1"/>
</dbReference>
<evidence type="ECO:0000256" key="3">
    <source>
        <dbReference type="PROSITE-ProRule" id="PRU00497"/>
    </source>
</evidence>
<dbReference type="Proteomes" id="UP000838756">
    <property type="component" value="Unassembled WGS sequence"/>
</dbReference>
<evidence type="ECO:0000256" key="1">
    <source>
        <dbReference type="ARBA" id="ARBA00022460"/>
    </source>
</evidence>
<dbReference type="GO" id="GO:0008010">
    <property type="term" value="F:structural constituent of chitin-based larval cuticle"/>
    <property type="evidence" value="ECO:0007669"/>
    <property type="project" value="TreeGrafter"/>
</dbReference>
<keyword evidence="6" id="KW-1185">Reference proteome</keyword>
<reference evidence="5" key="1">
    <citation type="submission" date="2022-03" db="EMBL/GenBank/DDBJ databases">
        <authorList>
            <person name="Lindestad O."/>
        </authorList>
    </citation>
    <scope>NUCLEOTIDE SEQUENCE</scope>
</reference>
<dbReference type="Pfam" id="PF00379">
    <property type="entry name" value="Chitin_bind_4"/>
    <property type="match status" value="1"/>
</dbReference>
<keyword evidence="1 3" id="KW-0193">Cuticle</keyword>
<evidence type="ECO:0000313" key="6">
    <source>
        <dbReference type="Proteomes" id="UP000838756"/>
    </source>
</evidence>
<dbReference type="OrthoDB" id="7255276at2759"/>
<proteinExistence type="predicted"/>
<evidence type="ECO:0000313" key="5">
    <source>
        <dbReference type="EMBL" id="CAH2230466.1"/>
    </source>
</evidence>